<proteinExistence type="predicted"/>
<sequence length="85" mass="9706">MSFFVMFVFELMYFINSVFVVSIAVSIVFGMLLLVSIVLELEVFSGVVNLPALLVFAFDLFFPPFPPSFSGYLPFLTTFVFRRNI</sequence>
<protein>
    <submittedName>
        <fullName evidence="2">Uncharacterized protein</fullName>
    </submittedName>
</protein>
<accession>A0A0L8G7J3</accession>
<keyword evidence="1" id="KW-1133">Transmembrane helix</keyword>
<feature type="transmembrane region" description="Helical" evidence="1">
    <location>
        <begin position="12"/>
        <end position="37"/>
    </location>
</feature>
<evidence type="ECO:0000256" key="1">
    <source>
        <dbReference type="SAM" id="Phobius"/>
    </source>
</evidence>
<reference evidence="2" key="1">
    <citation type="submission" date="2015-07" db="EMBL/GenBank/DDBJ databases">
        <title>MeaNS - Measles Nucleotide Surveillance Program.</title>
        <authorList>
            <person name="Tran T."/>
            <person name="Druce J."/>
        </authorList>
    </citation>
    <scope>NUCLEOTIDE SEQUENCE</scope>
    <source>
        <strain evidence="2">UCB-OBI-ISO-001</strain>
        <tissue evidence="2">Gonad</tissue>
    </source>
</reference>
<evidence type="ECO:0000313" key="2">
    <source>
        <dbReference type="EMBL" id="KOF72848.1"/>
    </source>
</evidence>
<name>A0A0L8G7J3_OCTBM</name>
<dbReference type="EMBL" id="KQ423466">
    <property type="protein sequence ID" value="KOF72848.1"/>
    <property type="molecule type" value="Genomic_DNA"/>
</dbReference>
<keyword evidence="1" id="KW-0812">Transmembrane</keyword>
<feature type="transmembrane region" description="Helical" evidence="1">
    <location>
        <begin position="43"/>
        <end position="62"/>
    </location>
</feature>
<gene>
    <name evidence="2" type="ORF">OCBIM_22038803mg</name>
</gene>
<organism evidence="2">
    <name type="scientific">Octopus bimaculoides</name>
    <name type="common">California two-spotted octopus</name>
    <dbReference type="NCBI Taxonomy" id="37653"/>
    <lineage>
        <taxon>Eukaryota</taxon>
        <taxon>Metazoa</taxon>
        <taxon>Spiralia</taxon>
        <taxon>Lophotrochozoa</taxon>
        <taxon>Mollusca</taxon>
        <taxon>Cephalopoda</taxon>
        <taxon>Coleoidea</taxon>
        <taxon>Octopodiformes</taxon>
        <taxon>Octopoda</taxon>
        <taxon>Incirrata</taxon>
        <taxon>Octopodidae</taxon>
        <taxon>Octopus</taxon>
    </lineage>
</organism>
<dbReference type="AlphaFoldDB" id="A0A0L8G7J3"/>
<keyword evidence="1" id="KW-0472">Membrane</keyword>